<gene>
    <name evidence="7" type="ORF">ONB1V03_LOCUS13867</name>
</gene>
<evidence type="ECO:0000259" key="6">
    <source>
        <dbReference type="Pfam" id="PF19444"/>
    </source>
</evidence>
<protein>
    <recommendedName>
        <fullName evidence="6">MTP large subunit lipid-binding domain-containing protein</fullName>
    </recommendedName>
</protein>
<dbReference type="GO" id="GO:0016323">
    <property type="term" value="C:basolateral plasma membrane"/>
    <property type="evidence" value="ECO:0007669"/>
    <property type="project" value="TreeGrafter"/>
</dbReference>
<dbReference type="Proteomes" id="UP000728032">
    <property type="component" value="Unassembled WGS sequence"/>
</dbReference>
<dbReference type="GO" id="GO:0042157">
    <property type="term" value="P:lipoprotein metabolic process"/>
    <property type="evidence" value="ECO:0007669"/>
    <property type="project" value="TreeGrafter"/>
</dbReference>
<keyword evidence="4" id="KW-0256">Endoplasmic reticulum</keyword>
<dbReference type="EMBL" id="OC927453">
    <property type="protein sequence ID" value="CAD7657237.1"/>
    <property type="molecule type" value="Genomic_DNA"/>
</dbReference>
<evidence type="ECO:0000256" key="4">
    <source>
        <dbReference type="ARBA" id="ARBA00022824"/>
    </source>
</evidence>
<keyword evidence="8" id="KW-1185">Reference proteome</keyword>
<reference evidence="7" key="1">
    <citation type="submission" date="2020-11" db="EMBL/GenBank/DDBJ databases">
        <authorList>
            <person name="Tran Van P."/>
        </authorList>
    </citation>
    <scope>NUCLEOTIDE SEQUENCE</scope>
</reference>
<evidence type="ECO:0000313" key="7">
    <source>
        <dbReference type="EMBL" id="CAD7657237.1"/>
    </source>
</evidence>
<dbReference type="EMBL" id="CAJPVJ010012628">
    <property type="protein sequence ID" value="CAG2174423.1"/>
    <property type="molecule type" value="Genomic_DNA"/>
</dbReference>
<dbReference type="GO" id="GO:0005548">
    <property type="term" value="F:phospholipid transporter activity"/>
    <property type="evidence" value="ECO:0007669"/>
    <property type="project" value="InterPro"/>
</dbReference>
<feature type="transmembrane region" description="Helical" evidence="5">
    <location>
        <begin position="7"/>
        <end position="30"/>
    </location>
</feature>
<feature type="domain" description="MTP large subunit lipid-binding" evidence="6">
    <location>
        <begin position="569"/>
        <end position="830"/>
    </location>
</feature>
<comment type="subcellular location">
    <subcellularLocation>
        <location evidence="1">Endoplasmic reticulum</location>
    </subcellularLocation>
</comment>
<accession>A0A7R9MBN6</accession>
<keyword evidence="5" id="KW-1133">Transmembrane helix</keyword>
<feature type="non-terminal residue" evidence="7">
    <location>
        <position position="841"/>
    </location>
</feature>
<name>A0A7R9MBN6_9ACAR</name>
<dbReference type="Gene3D" id="1.25.10.20">
    <property type="entry name" value="Vitellinogen, superhelical"/>
    <property type="match status" value="1"/>
</dbReference>
<dbReference type="InterPro" id="IPR039988">
    <property type="entry name" value="MTTP"/>
</dbReference>
<dbReference type="AlphaFoldDB" id="A0A7R9MBN6"/>
<evidence type="ECO:0000256" key="3">
    <source>
        <dbReference type="ARBA" id="ARBA00022729"/>
    </source>
</evidence>
<evidence type="ECO:0000313" key="8">
    <source>
        <dbReference type="Proteomes" id="UP000728032"/>
    </source>
</evidence>
<organism evidence="7">
    <name type="scientific">Oppiella nova</name>
    <dbReference type="NCBI Taxonomy" id="334625"/>
    <lineage>
        <taxon>Eukaryota</taxon>
        <taxon>Metazoa</taxon>
        <taxon>Ecdysozoa</taxon>
        <taxon>Arthropoda</taxon>
        <taxon>Chelicerata</taxon>
        <taxon>Arachnida</taxon>
        <taxon>Acari</taxon>
        <taxon>Acariformes</taxon>
        <taxon>Sarcoptiformes</taxon>
        <taxon>Oribatida</taxon>
        <taxon>Brachypylina</taxon>
        <taxon>Oppioidea</taxon>
        <taxon>Oppiidae</taxon>
        <taxon>Oppiella</taxon>
    </lineage>
</organism>
<dbReference type="GO" id="GO:0008289">
    <property type="term" value="F:lipid binding"/>
    <property type="evidence" value="ECO:0007669"/>
    <property type="project" value="InterPro"/>
</dbReference>
<keyword evidence="2" id="KW-0813">Transport</keyword>
<keyword evidence="5" id="KW-0812">Transmembrane</keyword>
<dbReference type="Pfam" id="PF19444">
    <property type="entry name" value="MTP_lip_bd"/>
    <property type="match status" value="1"/>
</dbReference>
<evidence type="ECO:0000256" key="1">
    <source>
        <dbReference type="ARBA" id="ARBA00004240"/>
    </source>
</evidence>
<keyword evidence="3" id="KW-0732">Signal</keyword>
<evidence type="ECO:0000256" key="2">
    <source>
        <dbReference type="ARBA" id="ARBA00022448"/>
    </source>
</evidence>
<proteinExistence type="predicted"/>
<dbReference type="PANTHER" id="PTHR13024">
    <property type="entry name" value="MICROSOMAL TRIGLYCERIDE TRANSFER PROTEIN, LARGE SUBUNIT"/>
    <property type="match status" value="1"/>
</dbReference>
<dbReference type="SUPFAM" id="SSF48431">
    <property type="entry name" value="Lipovitellin-phosvitin complex, superhelical domain"/>
    <property type="match status" value="1"/>
</dbReference>
<dbReference type="PANTHER" id="PTHR13024:SF0">
    <property type="entry name" value="MICROSOMAL TRIACYLGLYCEROL TRANSFER PROTEIN"/>
    <property type="match status" value="1"/>
</dbReference>
<evidence type="ECO:0000256" key="5">
    <source>
        <dbReference type="SAM" id="Phobius"/>
    </source>
</evidence>
<dbReference type="GO" id="GO:0005794">
    <property type="term" value="C:Golgi apparatus"/>
    <property type="evidence" value="ECO:0007669"/>
    <property type="project" value="TreeGrafter"/>
</dbReference>
<dbReference type="GO" id="GO:0005783">
    <property type="term" value="C:endoplasmic reticulum"/>
    <property type="evidence" value="ECO:0007669"/>
    <property type="project" value="UniProtKB-SubCell"/>
</dbReference>
<dbReference type="InterPro" id="IPR011030">
    <property type="entry name" value="Lipovitellin_superhlx_dom"/>
</dbReference>
<dbReference type="OrthoDB" id="5865932at2759"/>
<dbReference type="InterPro" id="IPR045811">
    <property type="entry name" value="MTP_lip-bd"/>
</dbReference>
<keyword evidence="5" id="KW-0472">Membrane</keyword>
<sequence>MLSLSEVVFAIINFYLIIVCVCCHPTPGLLCYGPLPGVQYKYSYKSETIMNNNDYREPTGFGVDSQITVENIWQDSSGYLLSVVIDSCQFKSRTGAKFADGNQIKDWNHPLFAYIDSTGDVKQVVIHQSEVITASNLKKSLLEHLRSKAPEKTSYEWIRDGLTISKKSLNTNTDYKSILSPDVSDEWQTSAQLASDHPIVESANGWQNVTLQSRIYSFAHSKLYNSFTLKLLSEAKSSREKITANSISDVIKSLGETYIHTEPILRPEMETCHNCQSLQNIVKENENSIKGESIASIPMTISYLKLIDRVRSAGPGASKEDIIKLLKAYKKKKDVVSSILDILAGARTEQSLAAALEYLNLQKSEDLDFGERFLVQLAASVMTASQMESISSATVSADEVIEEILKQTKTKWKNEKLKQTAFLILATLLRAHVFDPKKTDCRVVLLHAIGNTGLIRDGVYQSIKKYSLTSGKRESIAAMKALRECLQLSGSNDKLTPRLRSLLLRVVYDPEQETTSRVIAAELISIYLNDEKTAKELIKHLPTFGNNELATIIWNRAFSSAPLIPTAHHNWHLHSTTLNGSSASFTRVMGGTKSTNASYRILMELLNKGKLLKESAFDVELSSPNGYSQHLITVGMFARGLQSFAGDSEAETPTNEVEEEQTMAGMSLRIMNIQLRPFTFFTGTGELMGHVWSGTASEPTTVFQGNFLLADYWSTHPLINGLIVEQSLRGILSLDLSGEIQISLWNRNSHSVVHTKGSLLFQGSQTVLTSDHKTSASKQFSFGGNTQLDFITDLDFYSSPFKMCMQIDRPEFTFRHNTRKYERVNSENLHKRIHRRIFSIP</sequence>